<feature type="signal peptide" evidence="7">
    <location>
        <begin position="1"/>
        <end position="22"/>
    </location>
</feature>
<dbReference type="Proteomes" id="UP000085678">
    <property type="component" value="Unplaced"/>
</dbReference>
<comment type="caution">
    <text evidence="6">Lacks conserved residue(s) required for the propagation of feature annotation.</text>
</comment>
<evidence type="ECO:0000256" key="5">
    <source>
        <dbReference type="ARBA" id="ARBA00023180"/>
    </source>
</evidence>
<dbReference type="PROSITE" id="PS50026">
    <property type="entry name" value="EGF_3"/>
    <property type="match status" value="1"/>
</dbReference>
<evidence type="ECO:0000256" key="1">
    <source>
        <dbReference type="ARBA" id="ARBA00022536"/>
    </source>
</evidence>
<dbReference type="CDD" id="cd00054">
    <property type="entry name" value="EGF_CA"/>
    <property type="match status" value="1"/>
</dbReference>
<dbReference type="SMART" id="SM00181">
    <property type="entry name" value="EGF"/>
    <property type="match status" value="2"/>
</dbReference>
<evidence type="ECO:0000256" key="4">
    <source>
        <dbReference type="ARBA" id="ARBA00023157"/>
    </source>
</evidence>
<keyword evidence="9" id="KW-1185">Reference proteome</keyword>
<sequence>MLKALFLCSLMVLGFFPKNAQTTCTVPNNDPNASCRLVYRCRYYYGYYYYYYDCSCTCNPGFTGTAGYCTAINPCASGPCQNGGNCTVLTTGYSCQCPPAYAGTNCQLTQCDIQPDATCLRQYKYCYYWGYIYYYTVCECTCNDGFIQIGDTCV</sequence>
<evidence type="ECO:0000256" key="6">
    <source>
        <dbReference type="PROSITE-ProRule" id="PRU00076"/>
    </source>
</evidence>
<evidence type="ECO:0000256" key="7">
    <source>
        <dbReference type="SAM" id="SignalP"/>
    </source>
</evidence>
<evidence type="ECO:0000256" key="2">
    <source>
        <dbReference type="ARBA" id="ARBA00022729"/>
    </source>
</evidence>
<dbReference type="InterPro" id="IPR050906">
    <property type="entry name" value="Notch_signaling"/>
</dbReference>
<dbReference type="Pfam" id="PF00008">
    <property type="entry name" value="EGF"/>
    <property type="match status" value="1"/>
</dbReference>
<dbReference type="OrthoDB" id="430340at2759"/>
<dbReference type="InterPro" id="IPR000742">
    <property type="entry name" value="EGF"/>
</dbReference>
<accession>A0A1S3IYU9</accession>
<organism evidence="9 10">
    <name type="scientific">Lingula anatina</name>
    <name type="common">Brachiopod</name>
    <name type="synonym">Lingula unguis</name>
    <dbReference type="NCBI Taxonomy" id="7574"/>
    <lineage>
        <taxon>Eukaryota</taxon>
        <taxon>Metazoa</taxon>
        <taxon>Spiralia</taxon>
        <taxon>Lophotrochozoa</taxon>
        <taxon>Brachiopoda</taxon>
        <taxon>Linguliformea</taxon>
        <taxon>Lingulata</taxon>
        <taxon>Lingulida</taxon>
        <taxon>Linguloidea</taxon>
        <taxon>Lingulidae</taxon>
        <taxon>Lingula</taxon>
    </lineage>
</organism>
<dbReference type="InParanoid" id="A0A1S3IYU9"/>
<evidence type="ECO:0000259" key="8">
    <source>
        <dbReference type="PROSITE" id="PS50026"/>
    </source>
</evidence>
<protein>
    <submittedName>
        <fullName evidence="10">Fibropellin-1-like</fullName>
    </submittedName>
</protein>
<dbReference type="PRINTS" id="PR00010">
    <property type="entry name" value="EGFBLOOD"/>
</dbReference>
<dbReference type="PANTHER" id="PTHR24044">
    <property type="entry name" value="NOTCH LIGAND FAMILY MEMBER"/>
    <property type="match status" value="1"/>
</dbReference>
<dbReference type="PROSITE" id="PS00022">
    <property type="entry name" value="EGF_1"/>
    <property type="match status" value="1"/>
</dbReference>
<feature type="domain" description="EGF-like" evidence="8">
    <location>
        <begin position="71"/>
        <end position="107"/>
    </location>
</feature>
<dbReference type="SUPFAM" id="SSF57196">
    <property type="entry name" value="EGF/Laminin"/>
    <property type="match status" value="1"/>
</dbReference>
<name>A0A1S3IYU9_LINAN</name>
<evidence type="ECO:0000313" key="9">
    <source>
        <dbReference type="Proteomes" id="UP000085678"/>
    </source>
</evidence>
<keyword evidence="5" id="KW-0325">Glycoprotein</keyword>
<dbReference type="Gene3D" id="2.10.25.10">
    <property type="entry name" value="Laminin"/>
    <property type="match status" value="1"/>
</dbReference>
<reference evidence="10" key="1">
    <citation type="submission" date="2025-08" db="UniProtKB">
        <authorList>
            <consortium name="RefSeq"/>
        </authorList>
    </citation>
    <scope>IDENTIFICATION</scope>
    <source>
        <tissue evidence="10">Gonads</tissue>
    </source>
</reference>
<dbReference type="FunFam" id="2.10.25.10:FF:000122">
    <property type="entry name" value="Protein crumbs homolog 2"/>
    <property type="match status" value="1"/>
</dbReference>
<dbReference type="AlphaFoldDB" id="A0A1S3IYU9"/>
<dbReference type="STRING" id="7574.A0A1S3IYU9"/>
<keyword evidence="4 6" id="KW-1015">Disulfide bond</keyword>
<dbReference type="GeneID" id="106168263"/>
<keyword evidence="2 7" id="KW-0732">Signal</keyword>
<evidence type="ECO:0000256" key="3">
    <source>
        <dbReference type="ARBA" id="ARBA00022737"/>
    </source>
</evidence>
<feature type="chain" id="PRO_5010164533" evidence="7">
    <location>
        <begin position="23"/>
        <end position="154"/>
    </location>
</feature>
<keyword evidence="1 6" id="KW-0245">EGF-like domain</keyword>
<feature type="disulfide bond" evidence="6">
    <location>
        <begin position="97"/>
        <end position="106"/>
    </location>
</feature>
<gene>
    <name evidence="10" type="primary">LOC106168263</name>
</gene>
<proteinExistence type="predicted"/>
<dbReference type="RefSeq" id="XP_013402724.1">
    <property type="nucleotide sequence ID" value="XM_013547270.1"/>
</dbReference>
<keyword evidence="3" id="KW-0677">Repeat</keyword>
<dbReference type="GO" id="GO:0005112">
    <property type="term" value="F:Notch binding"/>
    <property type="evidence" value="ECO:0007669"/>
    <property type="project" value="TreeGrafter"/>
</dbReference>
<dbReference type="PANTHER" id="PTHR24044:SF420">
    <property type="entry name" value="DELTA AND NOTCH-LIKE EPIDERMAL GROWTH FACTOR-RELATED RECEPTOR ISOFORM X1"/>
    <property type="match status" value="1"/>
</dbReference>
<dbReference type="KEGG" id="lak:106168263"/>
<evidence type="ECO:0000313" key="10">
    <source>
        <dbReference type="RefSeq" id="XP_013402724.1"/>
    </source>
</evidence>